<dbReference type="Proteomes" id="UP000650485">
    <property type="component" value="Unassembled WGS sequence"/>
</dbReference>
<sequence length="60" mass="6829">MQGLGELTDLELEKKINAEPKDTISKKFGWDCDIMHPEAMVEELSLALSQPLKSRLNSLW</sequence>
<dbReference type="EMBL" id="JACSZT010000002">
    <property type="protein sequence ID" value="MBC6498089.1"/>
    <property type="molecule type" value="Genomic_DNA"/>
</dbReference>
<protein>
    <submittedName>
        <fullName evidence="1">Uncharacterized protein</fullName>
    </submittedName>
</protein>
<comment type="caution">
    <text evidence="1">The sequence shown here is derived from an EMBL/GenBank/DDBJ whole genome shotgun (WGS) entry which is preliminary data.</text>
</comment>
<evidence type="ECO:0000313" key="1">
    <source>
        <dbReference type="EMBL" id="MBC6498089.1"/>
    </source>
</evidence>
<name>A0A923NGW7_WEICO</name>
<organism evidence="1 2">
    <name type="scientific">Weissella confusa</name>
    <name type="common">Lactobacillus confusus</name>
    <dbReference type="NCBI Taxonomy" id="1583"/>
    <lineage>
        <taxon>Bacteria</taxon>
        <taxon>Bacillati</taxon>
        <taxon>Bacillota</taxon>
        <taxon>Bacilli</taxon>
        <taxon>Lactobacillales</taxon>
        <taxon>Lactobacillaceae</taxon>
        <taxon>Weissella</taxon>
    </lineage>
</organism>
<gene>
    <name evidence="1" type="ORF">H7R52_00555</name>
</gene>
<accession>A0A923NGW7</accession>
<evidence type="ECO:0000313" key="2">
    <source>
        <dbReference type="Proteomes" id="UP000650485"/>
    </source>
</evidence>
<proteinExistence type="predicted"/>
<dbReference type="AlphaFoldDB" id="A0A923NGW7"/>
<reference evidence="1" key="1">
    <citation type="submission" date="2020-08" db="EMBL/GenBank/DDBJ databases">
        <title>Complete genome sequence of Weissella confusa strain FS54 provides insights into metabolic potential.</title>
        <authorList>
            <person name="Fhoula I."/>
            <person name="Najjari A."/>
            <person name="Lekired A."/>
            <person name="Bessrour-Aouam N."/>
            <person name="Jaballah S."/>
            <person name="Klibi N."/>
            <person name="Ouzari H.-I."/>
        </authorList>
    </citation>
    <scope>NUCLEOTIDE SEQUENCE</scope>
    <source>
        <strain evidence="1">FS54</strain>
    </source>
</reference>